<dbReference type="EMBL" id="JAMYWD010000011">
    <property type="protein sequence ID" value="KAJ4955724.1"/>
    <property type="molecule type" value="Genomic_DNA"/>
</dbReference>
<organism evidence="2 3">
    <name type="scientific">Protea cynaroides</name>
    <dbReference type="NCBI Taxonomy" id="273540"/>
    <lineage>
        <taxon>Eukaryota</taxon>
        <taxon>Viridiplantae</taxon>
        <taxon>Streptophyta</taxon>
        <taxon>Embryophyta</taxon>
        <taxon>Tracheophyta</taxon>
        <taxon>Spermatophyta</taxon>
        <taxon>Magnoliopsida</taxon>
        <taxon>Proteales</taxon>
        <taxon>Proteaceae</taxon>
        <taxon>Protea</taxon>
    </lineage>
</organism>
<dbReference type="Proteomes" id="UP001141806">
    <property type="component" value="Unassembled WGS sequence"/>
</dbReference>
<feature type="region of interest" description="Disordered" evidence="1">
    <location>
        <begin position="172"/>
        <end position="198"/>
    </location>
</feature>
<proteinExistence type="predicted"/>
<reference evidence="2" key="1">
    <citation type="journal article" date="2023" name="Plant J.">
        <title>The genome of the king protea, Protea cynaroides.</title>
        <authorList>
            <person name="Chang J."/>
            <person name="Duong T.A."/>
            <person name="Schoeman C."/>
            <person name="Ma X."/>
            <person name="Roodt D."/>
            <person name="Barker N."/>
            <person name="Li Z."/>
            <person name="Van de Peer Y."/>
            <person name="Mizrachi E."/>
        </authorList>
    </citation>
    <scope>NUCLEOTIDE SEQUENCE</scope>
    <source>
        <tissue evidence="2">Young leaves</tissue>
    </source>
</reference>
<dbReference type="GO" id="GO:0032183">
    <property type="term" value="F:SUMO binding"/>
    <property type="evidence" value="ECO:0007669"/>
    <property type="project" value="TreeGrafter"/>
</dbReference>
<feature type="compositionally biased region" description="Pro residues" evidence="1">
    <location>
        <begin position="183"/>
        <end position="198"/>
    </location>
</feature>
<dbReference type="AlphaFoldDB" id="A0A9Q0GY35"/>
<keyword evidence="3" id="KW-1185">Reference proteome</keyword>
<evidence type="ECO:0000313" key="3">
    <source>
        <dbReference type="Proteomes" id="UP001141806"/>
    </source>
</evidence>
<dbReference type="GO" id="GO:0140082">
    <property type="term" value="F:SUMO-ubiquitin ligase activity"/>
    <property type="evidence" value="ECO:0007669"/>
    <property type="project" value="TreeGrafter"/>
</dbReference>
<evidence type="ECO:0000256" key="1">
    <source>
        <dbReference type="SAM" id="MobiDB-lite"/>
    </source>
</evidence>
<dbReference type="PANTHER" id="PTHR47094:SF1">
    <property type="entry name" value="RING-TYPE E3 UBIQUITIN TRANSFERASE"/>
    <property type="match status" value="1"/>
</dbReference>
<accession>A0A9Q0GY35</accession>
<dbReference type="OrthoDB" id="6105938at2759"/>
<dbReference type="PANTHER" id="PTHR47094">
    <property type="entry name" value="ELFLESS, ISOFORM B"/>
    <property type="match status" value="1"/>
</dbReference>
<comment type="caution">
    <text evidence="2">The sequence shown here is derived from an EMBL/GenBank/DDBJ whole genome shotgun (WGS) entry which is preliminary data.</text>
</comment>
<evidence type="ECO:0000313" key="2">
    <source>
        <dbReference type="EMBL" id="KAJ4955724.1"/>
    </source>
</evidence>
<gene>
    <name evidence="2" type="ORF">NE237_012507</name>
</gene>
<name>A0A9Q0GY35_9MAGN</name>
<dbReference type="GO" id="GO:0033768">
    <property type="term" value="C:SUMO-targeted ubiquitin ligase complex"/>
    <property type="evidence" value="ECO:0007669"/>
    <property type="project" value="TreeGrafter"/>
</dbReference>
<sequence length="264" mass="28903">MIVPRGTAEAIKGLLGSDPRASAEFNSMSTRGLRRPLKGYVRDSRRRKMVLDVDLNDTPPGEGRAPEENFTGIGSQEAQSSAQGGALPPAAPIDVEAIDDEVVISSPRSFAEARNKSRRNHGASLVLDEESNVNQGNSGYPINRFNGHYKRRRVPPNQTIINCELYINLEGNSNTKNEKKPPEPPIAPPPPPPLPPLPKEPTFNCPVCIGPLVEEMSTKCGHIFSYTYPSDLCKVGLQRQGELLQRSLGEGTRDEHEAINLICF</sequence>
<protein>
    <submittedName>
        <fullName evidence="2">Uncharacterized protein</fullName>
    </submittedName>
</protein>
<dbReference type="GO" id="GO:0061630">
    <property type="term" value="F:ubiquitin protein ligase activity"/>
    <property type="evidence" value="ECO:0007669"/>
    <property type="project" value="InterPro"/>
</dbReference>
<dbReference type="GO" id="GO:0006511">
    <property type="term" value="P:ubiquitin-dependent protein catabolic process"/>
    <property type="evidence" value="ECO:0007669"/>
    <property type="project" value="TreeGrafter"/>
</dbReference>
<dbReference type="InterPro" id="IPR049627">
    <property type="entry name" value="SLX8"/>
</dbReference>
<dbReference type="SUPFAM" id="SSF57850">
    <property type="entry name" value="RING/U-box"/>
    <property type="match status" value="1"/>
</dbReference>